<dbReference type="AlphaFoldDB" id="X0SYI0"/>
<reference evidence="2" key="1">
    <citation type="journal article" date="2014" name="Front. Microbiol.">
        <title>High frequency of phylogenetically diverse reductive dehalogenase-homologous genes in deep subseafloor sedimentary metagenomes.</title>
        <authorList>
            <person name="Kawai M."/>
            <person name="Futagami T."/>
            <person name="Toyoda A."/>
            <person name="Takaki Y."/>
            <person name="Nishi S."/>
            <person name="Hori S."/>
            <person name="Arai W."/>
            <person name="Tsubouchi T."/>
            <person name="Morono Y."/>
            <person name="Uchiyama I."/>
            <person name="Ito T."/>
            <person name="Fujiyama A."/>
            <person name="Inagaki F."/>
            <person name="Takami H."/>
        </authorList>
    </citation>
    <scope>NUCLEOTIDE SEQUENCE</scope>
    <source>
        <strain evidence="2">Expedition CK06-06</strain>
    </source>
</reference>
<sequence length="397" mass="41061">DGPQTHNITMDSDKSVTAYCSVPSYNLTVDVNPGGSGNVTVNGTTPLSYPNTTTWVCGDSVTLNATAAANYSFDHWSGSLNGSANPTNITVDSDKSVTAHFSAIGVTYNLTVNVTPGVGGDIEVNSVAPGSYPNTYTFNDSELVNLNAVPAGGYSFVNWTGNLTGNTTPTNIIMDSDKSVTANFAVVPTHNLTTSSTAGGNVTTPGEGTYTYNASEVVALVATPDTNFSFVNWTGNVGMIDDVNSATTNITMNGNYSIVANFAEIPAGTYNLTTSSTAGGNVTTPGEGTYTYNASEVVALVATPDTNFSFVNWTGNVGMIDDVNSATTNITMNGNYSIVANFAEIPAGTYNLTTSSTAGGNVTTPGEATYTYNASEVVALVATPDTNYSFVNWTGDV</sequence>
<feature type="domain" description="Bacterial repeat" evidence="1">
    <location>
        <begin position="191"/>
        <end position="265"/>
    </location>
</feature>
<dbReference type="InterPro" id="IPR044060">
    <property type="entry name" value="Bacterial_rp_domain"/>
</dbReference>
<evidence type="ECO:0000259" key="1">
    <source>
        <dbReference type="Pfam" id="PF18998"/>
    </source>
</evidence>
<gene>
    <name evidence="2" type="ORF">S01H1_14047</name>
</gene>
<feature type="domain" description="Bacterial repeat" evidence="1">
    <location>
        <begin position="350"/>
        <end position="396"/>
    </location>
</feature>
<comment type="caution">
    <text evidence="2">The sequence shown here is derived from an EMBL/GenBank/DDBJ whole genome shotgun (WGS) entry which is preliminary data.</text>
</comment>
<feature type="domain" description="Bacterial repeat" evidence="1">
    <location>
        <begin position="270"/>
        <end position="345"/>
    </location>
</feature>
<evidence type="ECO:0000313" key="2">
    <source>
        <dbReference type="EMBL" id="GAF80952.1"/>
    </source>
</evidence>
<feature type="domain" description="Bacterial repeat" evidence="1">
    <location>
        <begin position="28"/>
        <end position="104"/>
    </location>
</feature>
<feature type="non-terminal residue" evidence="2">
    <location>
        <position position="397"/>
    </location>
</feature>
<dbReference type="EMBL" id="BARS01007284">
    <property type="protein sequence ID" value="GAF80952.1"/>
    <property type="molecule type" value="Genomic_DNA"/>
</dbReference>
<protein>
    <recommendedName>
        <fullName evidence="1">Bacterial repeat domain-containing protein</fullName>
    </recommendedName>
</protein>
<name>X0SYI0_9ZZZZ</name>
<accession>X0SYI0</accession>
<organism evidence="2">
    <name type="scientific">marine sediment metagenome</name>
    <dbReference type="NCBI Taxonomy" id="412755"/>
    <lineage>
        <taxon>unclassified sequences</taxon>
        <taxon>metagenomes</taxon>
        <taxon>ecological metagenomes</taxon>
    </lineage>
</organism>
<feature type="non-terminal residue" evidence="2">
    <location>
        <position position="1"/>
    </location>
</feature>
<feature type="domain" description="Bacterial repeat" evidence="1">
    <location>
        <begin position="111"/>
        <end position="186"/>
    </location>
</feature>
<dbReference type="Pfam" id="PF18998">
    <property type="entry name" value="Flg_new_2"/>
    <property type="match status" value="5"/>
</dbReference>
<proteinExistence type="predicted"/>